<evidence type="ECO:0000313" key="2">
    <source>
        <dbReference type="Proteomes" id="UP000030655"/>
    </source>
</evidence>
<protein>
    <submittedName>
        <fullName evidence="1">Uncharacterized protein</fullName>
    </submittedName>
</protein>
<dbReference type="Proteomes" id="UP000030655">
    <property type="component" value="Unassembled WGS sequence"/>
</dbReference>
<accession>A0A059EZQ5</accession>
<reference evidence="2" key="1">
    <citation type="submission" date="2013-02" db="EMBL/GenBank/DDBJ databases">
        <authorList>
            <consortium name="The Broad Institute Genome Sequencing Platform"/>
            <person name="Cuomo C."/>
            <person name="Becnel J."/>
            <person name="Sanscrainte N."/>
            <person name="Walker B."/>
            <person name="Young S.K."/>
            <person name="Zeng Q."/>
            <person name="Gargeya S."/>
            <person name="Fitzgerald M."/>
            <person name="Haas B."/>
            <person name="Abouelleil A."/>
            <person name="Alvarado L."/>
            <person name="Arachchi H.M."/>
            <person name="Berlin A.M."/>
            <person name="Chapman S.B."/>
            <person name="Dewar J."/>
            <person name="Goldberg J."/>
            <person name="Griggs A."/>
            <person name="Gujja S."/>
            <person name="Hansen M."/>
            <person name="Howarth C."/>
            <person name="Imamovic A."/>
            <person name="Larimer J."/>
            <person name="McCowan C."/>
            <person name="Murphy C."/>
            <person name="Neiman D."/>
            <person name="Pearson M."/>
            <person name="Priest M."/>
            <person name="Roberts A."/>
            <person name="Saif S."/>
            <person name="Shea T."/>
            <person name="Sisk P."/>
            <person name="Sykes S."/>
            <person name="Wortman J."/>
            <person name="Nusbaum C."/>
            <person name="Birren B."/>
        </authorList>
    </citation>
    <scope>NUCLEOTIDE SEQUENCE [LARGE SCALE GENOMIC DNA]</scope>
    <source>
        <strain evidence="2">PRA339</strain>
    </source>
</reference>
<dbReference type="HOGENOM" id="CLU_2359280_0_0_1"/>
<evidence type="ECO:0000313" key="1">
    <source>
        <dbReference type="EMBL" id="KCZ80400.1"/>
    </source>
</evidence>
<reference evidence="1 2" key="2">
    <citation type="submission" date="2014-03" db="EMBL/GenBank/DDBJ databases">
        <title>The Genome Sequence of Anncaliia algerae insect isolate PRA339.</title>
        <authorList>
            <consortium name="The Broad Institute Genome Sequencing Platform"/>
            <consortium name="The Broad Institute Genome Sequencing Center for Infectious Disease"/>
            <person name="Cuomo C."/>
            <person name="Becnel J."/>
            <person name="Sanscrainte N."/>
            <person name="Walker B."/>
            <person name="Young S.K."/>
            <person name="Zeng Q."/>
            <person name="Gargeya S."/>
            <person name="Fitzgerald M."/>
            <person name="Haas B."/>
            <person name="Abouelleil A."/>
            <person name="Alvarado L."/>
            <person name="Arachchi H.M."/>
            <person name="Berlin A.M."/>
            <person name="Chapman S.B."/>
            <person name="Dewar J."/>
            <person name="Goldberg J."/>
            <person name="Griggs A."/>
            <person name="Gujja S."/>
            <person name="Hansen M."/>
            <person name="Howarth C."/>
            <person name="Imamovic A."/>
            <person name="Larimer J."/>
            <person name="McCowan C."/>
            <person name="Murphy C."/>
            <person name="Neiman D."/>
            <person name="Pearson M."/>
            <person name="Priest M."/>
            <person name="Roberts A."/>
            <person name="Saif S."/>
            <person name="Shea T."/>
            <person name="Sisk P."/>
            <person name="Sykes S."/>
            <person name="Wortman J."/>
            <person name="Nusbaum C."/>
            <person name="Birren B."/>
        </authorList>
    </citation>
    <scope>NUCLEOTIDE SEQUENCE [LARGE SCALE GENOMIC DNA]</scope>
    <source>
        <strain evidence="1 2">PRA339</strain>
    </source>
</reference>
<dbReference type="AlphaFoldDB" id="A0A059EZQ5"/>
<dbReference type="EMBL" id="KK365183">
    <property type="protein sequence ID" value="KCZ80400.1"/>
    <property type="molecule type" value="Genomic_DNA"/>
</dbReference>
<proteinExistence type="predicted"/>
<name>A0A059EZQ5_9MICR</name>
<keyword evidence="2" id="KW-1185">Reference proteome</keyword>
<dbReference type="VEuPathDB" id="MicrosporidiaDB:H312_02194"/>
<organism evidence="1 2">
    <name type="scientific">Anncaliia algerae PRA339</name>
    <dbReference type="NCBI Taxonomy" id="1288291"/>
    <lineage>
        <taxon>Eukaryota</taxon>
        <taxon>Fungi</taxon>
        <taxon>Fungi incertae sedis</taxon>
        <taxon>Microsporidia</taxon>
        <taxon>Tubulinosematoidea</taxon>
        <taxon>Tubulinosematidae</taxon>
        <taxon>Anncaliia</taxon>
    </lineage>
</organism>
<sequence length="96" mass="11171">MIEVPGVIVEIEKKIGKHKHNHGKRIEEVWVISAIERTPEKTFDVEIEETNTENIYIILSQYVKEGSIVHTVVEIIFSACKFLIWIIKRSIIQKTL</sequence>
<gene>
    <name evidence="1" type="ORF">H312_02194</name>
</gene>